<accession>A0ABR7YG90</accession>
<gene>
    <name evidence="1" type="ORF">H8B04_12080</name>
</gene>
<keyword evidence="2" id="KW-1185">Reference proteome</keyword>
<evidence type="ECO:0000313" key="1">
    <source>
        <dbReference type="EMBL" id="MBD1430296.1"/>
    </source>
</evidence>
<dbReference type="RefSeq" id="WP_165292644.1">
    <property type="nucleotide sequence ID" value="NZ_JACOIJ010000024.1"/>
</dbReference>
<organism evidence="1 2">
    <name type="scientific">Sphingobacterium litopenaei</name>
    <dbReference type="NCBI Taxonomy" id="2763500"/>
    <lineage>
        <taxon>Bacteria</taxon>
        <taxon>Pseudomonadati</taxon>
        <taxon>Bacteroidota</taxon>
        <taxon>Sphingobacteriia</taxon>
        <taxon>Sphingobacteriales</taxon>
        <taxon>Sphingobacteriaceae</taxon>
        <taxon>Sphingobacterium</taxon>
    </lineage>
</organism>
<sequence length="162" mass="18638">MTKYQEIISTLQNIDAAKAEYLEEEIDIILHKLKFLTEDSFPKAIVLDQEQDFLPLESPILAEKIKIAGGRFITNLAENPDCILIIQRSENLYSQFPSLLNDIAVSNSNAFQNNNIFIIQDSNFNQLDENYLKDTEVLAEIFQPKYFVYGHDGSAWVKFEVQ</sequence>
<name>A0ABR7YG90_9SPHI</name>
<reference evidence="1 2" key="1">
    <citation type="submission" date="2020-08" db="EMBL/GenBank/DDBJ databases">
        <title>Sphingobacterium sp. DN04309 isolated from aquaculture water.</title>
        <authorList>
            <person name="Zhang M."/>
        </authorList>
    </citation>
    <scope>NUCLEOTIDE SEQUENCE [LARGE SCALE GENOMIC DNA]</scope>
    <source>
        <strain evidence="1 2">DN04309</strain>
    </source>
</reference>
<comment type="caution">
    <text evidence="1">The sequence shown here is derived from an EMBL/GenBank/DDBJ whole genome shotgun (WGS) entry which is preliminary data.</text>
</comment>
<protein>
    <submittedName>
        <fullName evidence="1">ABC transporter substrate-binding protein</fullName>
    </submittedName>
</protein>
<evidence type="ECO:0000313" key="2">
    <source>
        <dbReference type="Proteomes" id="UP000651271"/>
    </source>
</evidence>
<dbReference type="SUPFAM" id="SSF53807">
    <property type="entry name" value="Helical backbone' metal receptor"/>
    <property type="match status" value="1"/>
</dbReference>
<dbReference type="Proteomes" id="UP000651271">
    <property type="component" value="Unassembled WGS sequence"/>
</dbReference>
<dbReference type="EMBL" id="JACOIJ010000024">
    <property type="protein sequence ID" value="MBD1430296.1"/>
    <property type="molecule type" value="Genomic_DNA"/>
</dbReference>
<dbReference type="Gene3D" id="3.40.50.1980">
    <property type="entry name" value="Nitrogenase molybdenum iron protein domain"/>
    <property type="match status" value="1"/>
</dbReference>
<proteinExistence type="predicted"/>